<comment type="subcellular location">
    <subcellularLocation>
        <location evidence="1">Cell inner membrane</location>
        <topology evidence="1">Multi-pass membrane protein</topology>
    </subcellularLocation>
</comment>
<dbReference type="PANTHER" id="PTHR32089">
    <property type="entry name" value="METHYL-ACCEPTING CHEMOTAXIS PROTEIN MCPB"/>
    <property type="match status" value="1"/>
</dbReference>
<dbReference type="SMART" id="SM00283">
    <property type="entry name" value="MA"/>
    <property type="match status" value="1"/>
</dbReference>
<dbReference type="InterPro" id="IPR004090">
    <property type="entry name" value="Chemotax_Me-accpt_rcpt"/>
</dbReference>
<name>A0ABY1ZMS6_9GAMM</name>
<evidence type="ECO:0000256" key="10">
    <source>
        <dbReference type="SAM" id="Phobius"/>
    </source>
</evidence>
<feature type="region of interest" description="Disordered" evidence="9">
    <location>
        <begin position="448"/>
        <end position="470"/>
    </location>
</feature>
<evidence type="ECO:0000256" key="6">
    <source>
        <dbReference type="ARBA" id="ARBA00023224"/>
    </source>
</evidence>
<organism evidence="14 15">
    <name type="scientific">Marinobacter halodurans</name>
    <dbReference type="NCBI Taxonomy" id="2528979"/>
    <lineage>
        <taxon>Bacteria</taxon>
        <taxon>Pseudomonadati</taxon>
        <taxon>Pseudomonadota</taxon>
        <taxon>Gammaproteobacteria</taxon>
        <taxon>Pseudomonadales</taxon>
        <taxon>Marinobacteraceae</taxon>
        <taxon>Marinobacter</taxon>
    </lineage>
</organism>
<evidence type="ECO:0000256" key="7">
    <source>
        <dbReference type="ARBA" id="ARBA00029447"/>
    </source>
</evidence>
<dbReference type="InterPro" id="IPR003660">
    <property type="entry name" value="HAMP_dom"/>
</dbReference>
<dbReference type="CDD" id="cd11386">
    <property type="entry name" value="MCP_signal"/>
    <property type="match status" value="1"/>
</dbReference>
<feature type="transmembrane region" description="Helical" evidence="10">
    <location>
        <begin position="21"/>
        <end position="40"/>
    </location>
</feature>
<dbReference type="Pfam" id="PF00672">
    <property type="entry name" value="HAMP"/>
    <property type="match status" value="1"/>
</dbReference>
<evidence type="ECO:0000256" key="4">
    <source>
        <dbReference type="ARBA" id="ARBA00022989"/>
    </source>
</evidence>
<protein>
    <submittedName>
        <fullName evidence="14">Methyl-accepting chemotaxis protein</fullName>
    </submittedName>
</protein>
<dbReference type="Proteomes" id="UP000313645">
    <property type="component" value="Unassembled WGS sequence"/>
</dbReference>
<dbReference type="Pfam" id="PF00015">
    <property type="entry name" value="MCPsignal"/>
    <property type="match status" value="1"/>
</dbReference>
<keyword evidence="3 10" id="KW-0812">Transmembrane</keyword>
<evidence type="ECO:0000259" key="11">
    <source>
        <dbReference type="PROSITE" id="PS50111"/>
    </source>
</evidence>
<feature type="domain" description="T-SNARE coiled-coil homology" evidence="12">
    <location>
        <begin position="589"/>
        <end position="637"/>
    </location>
</feature>
<keyword evidence="4 10" id="KW-1133">Transmembrane helix</keyword>
<evidence type="ECO:0000256" key="8">
    <source>
        <dbReference type="PROSITE-ProRule" id="PRU00284"/>
    </source>
</evidence>
<dbReference type="EMBL" id="SJDL01000021">
    <property type="protein sequence ID" value="TBW54487.1"/>
    <property type="molecule type" value="Genomic_DNA"/>
</dbReference>
<dbReference type="CDD" id="cd06225">
    <property type="entry name" value="HAMP"/>
    <property type="match status" value="1"/>
</dbReference>
<evidence type="ECO:0000313" key="14">
    <source>
        <dbReference type="EMBL" id="TBW54487.1"/>
    </source>
</evidence>
<reference evidence="14 15" key="1">
    <citation type="submission" date="2019-02" db="EMBL/GenBank/DDBJ databases">
        <title>Marinobacter halodurans sp. nov., a marine bacterium isolated from sea tidal flat.</title>
        <authorList>
            <person name="Yoo Y."/>
            <person name="Lee D.W."/>
            <person name="Kim B.S."/>
            <person name="Kim J.-J."/>
        </authorList>
    </citation>
    <scope>NUCLEOTIDE SEQUENCE [LARGE SCALE GENOMIC DNA]</scope>
    <source>
        <strain evidence="14 15">YJ-S3-2</strain>
    </source>
</reference>
<sequence length="674" mass="73952">MNQLLYPAVALMNRLPMIYKFGLISVLFLLPIGGLSYLLVSQLNQSIEGISHEAQGLVQVRQVNQLIQAAYDYRDFRAVGKMKNDDAFLSRSEEAADVIDAQLSSLMETQASFDTGGWKAQVEALNSAWKKLRSEDIFQSNIDPQVTYYQEFVQKARALLESTLKLSGLANDPQTENQMLLQLATTSLHDAASREGIARAFGMFSLDQGTVGYAMADVMNGVFDNLTTLNSRLKSEFEVAQGSSPALGQQSELADKVVQNVLKVRDALDTNVITPYRLEMSWQDFDKLVSPLMATNFELMDRIFQVVDGNLAERLNRETNQRMVIFLVLGIVLLIVVYLYLGFFVSVKKAISRFGKAARQVAEGDMTVRIDLDNRDELGALTDEFNNMTSKMAELIRSVSRTTGDVDAQATRVNDSASANSEAVERQMSETEQISDAMHQMVGTVQEVAESAQRASDSAGSAENDAEQGRQVVTETVETIHRLANEIRGAVETINRVSEDSDSISQMLVEIKAIAEQTNLLALNAAIEAARAGEQGRGFAVVADEVRSLSQRTHKSTEEIEEMIGRLQGGVKEAVKAMTNSHEVTDATVEKSSEVTQALEKILAGISTIVDMSQQIAQASEEQSAVAKNINTNVEQIAELGHTTAGNADETLAASREMSDVTSELRRLVASFRV</sequence>
<evidence type="ECO:0000259" key="13">
    <source>
        <dbReference type="PROSITE" id="PS50885"/>
    </source>
</evidence>
<dbReference type="PROSITE" id="PS50192">
    <property type="entry name" value="T_SNARE"/>
    <property type="match status" value="1"/>
</dbReference>
<feature type="domain" description="HAMP" evidence="13">
    <location>
        <begin position="345"/>
        <end position="397"/>
    </location>
</feature>
<dbReference type="SMART" id="SM00304">
    <property type="entry name" value="HAMP"/>
    <property type="match status" value="1"/>
</dbReference>
<keyword evidence="2" id="KW-0997">Cell inner membrane</keyword>
<evidence type="ECO:0000256" key="1">
    <source>
        <dbReference type="ARBA" id="ARBA00004429"/>
    </source>
</evidence>
<feature type="transmembrane region" description="Helical" evidence="10">
    <location>
        <begin position="323"/>
        <end position="347"/>
    </location>
</feature>
<dbReference type="PANTHER" id="PTHR32089:SF119">
    <property type="entry name" value="METHYL-ACCEPTING CHEMOTAXIS PROTEIN CTPL"/>
    <property type="match status" value="1"/>
</dbReference>
<comment type="similarity">
    <text evidence="7">Belongs to the methyl-accepting chemotaxis (MCP) protein family.</text>
</comment>
<evidence type="ECO:0000313" key="15">
    <source>
        <dbReference type="Proteomes" id="UP000313645"/>
    </source>
</evidence>
<keyword evidence="15" id="KW-1185">Reference proteome</keyword>
<evidence type="ECO:0000256" key="9">
    <source>
        <dbReference type="SAM" id="MobiDB-lite"/>
    </source>
</evidence>
<proteinExistence type="inferred from homology"/>
<evidence type="ECO:0000256" key="3">
    <source>
        <dbReference type="ARBA" id="ARBA00022692"/>
    </source>
</evidence>
<evidence type="ECO:0000259" key="12">
    <source>
        <dbReference type="PROSITE" id="PS50192"/>
    </source>
</evidence>
<gene>
    <name evidence="14" type="ORF">EZI54_13820</name>
</gene>
<dbReference type="PROSITE" id="PS50111">
    <property type="entry name" value="CHEMOTAXIS_TRANSDUC_2"/>
    <property type="match status" value="1"/>
</dbReference>
<dbReference type="InterPro" id="IPR004089">
    <property type="entry name" value="MCPsignal_dom"/>
</dbReference>
<dbReference type="InterPro" id="IPR000727">
    <property type="entry name" value="T_SNARE_dom"/>
</dbReference>
<dbReference type="Gene3D" id="1.10.287.950">
    <property type="entry name" value="Methyl-accepting chemotaxis protein"/>
    <property type="match status" value="1"/>
</dbReference>
<dbReference type="PROSITE" id="PS50885">
    <property type="entry name" value="HAMP"/>
    <property type="match status" value="1"/>
</dbReference>
<dbReference type="PRINTS" id="PR00260">
    <property type="entry name" value="CHEMTRNSDUCR"/>
</dbReference>
<evidence type="ECO:0000256" key="2">
    <source>
        <dbReference type="ARBA" id="ARBA00022519"/>
    </source>
</evidence>
<feature type="domain" description="Methyl-accepting transducer" evidence="11">
    <location>
        <begin position="402"/>
        <end position="638"/>
    </location>
</feature>
<accession>A0ABY1ZMS6</accession>
<keyword evidence="6 8" id="KW-0807">Transducer</keyword>
<dbReference type="SUPFAM" id="SSF58104">
    <property type="entry name" value="Methyl-accepting chemotaxis protein (MCP) signaling domain"/>
    <property type="match status" value="1"/>
</dbReference>
<evidence type="ECO:0000256" key="5">
    <source>
        <dbReference type="ARBA" id="ARBA00023136"/>
    </source>
</evidence>
<comment type="caution">
    <text evidence="14">The sequence shown here is derived from an EMBL/GenBank/DDBJ whole genome shotgun (WGS) entry which is preliminary data.</text>
</comment>
<keyword evidence="2" id="KW-1003">Cell membrane</keyword>
<keyword evidence="5 10" id="KW-0472">Membrane</keyword>